<geneLocation type="mitochondrion" evidence="14"/>
<dbReference type="InterPro" id="IPR001421">
    <property type="entry name" value="ATP8_metazoa"/>
</dbReference>
<keyword evidence="6 12" id="KW-0812">Transmembrane</keyword>
<organism evidence="14">
    <name type="scientific">Laccoptera ruginosa</name>
    <dbReference type="NCBI Taxonomy" id="1205597"/>
    <lineage>
        <taxon>Eukaryota</taxon>
        <taxon>Metazoa</taxon>
        <taxon>Ecdysozoa</taxon>
        <taxon>Arthropoda</taxon>
        <taxon>Hexapoda</taxon>
        <taxon>Insecta</taxon>
        <taxon>Pterygota</taxon>
        <taxon>Neoptera</taxon>
        <taxon>Endopterygota</taxon>
        <taxon>Coleoptera</taxon>
        <taxon>Polyphaga</taxon>
        <taxon>Cucujiformia</taxon>
        <taxon>Chrysomeloidea</taxon>
        <taxon>Chrysomelidae</taxon>
        <taxon>Cassidinae</taxon>
        <taxon>Laccoptera</taxon>
    </lineage>
</organism>
<sequence>MPQMAPLNWVSLFIMMITIMMILMTVNYFMYHKKMMKKNETKKLFYNWKW</sequence>
<dbReference type="GO" id="GO:0015986">
    <property type="term" value="P:proton motive force-driven ATP synthesis"/>
    <property type="evidence" value="ECO:0007669"/>
    <property type="project" value="InterPro"/>
</dbReference>
<feature type="transmembrane region" description="Helical" evidence="13">
    <location>
        <begin position="12"/>
        <end position="31"/>
    </location>
</feature>
<proteinExistence type="inferred from homology"/>
<dbReference type="Pfam" id="PF00895">
    <property type="entry name" value="ATP-synt_8"/>
    <property type="match status" value="1"/>
</dbReference>
<keyword evidence="8 13" id="KW-1133">Transmembrane helix</keyword>
<keyword evidence="4 12" id="KW-0813">Transport</keyword>
<evidence type="ECO:0000256" key="12">
    <source>
        <dbReference type="RuleBase" id="RU003661"/>
    </source>
</evidence>
<evidence type="ECO:0000256" key="3">
    <source>
        <dbReference type="ARBA" id="ARBA00011291"/>
    </source>
</evidence>
<reference evidence="14" key="1">
    <citation type="submission" date="2012-06" db="EMBL/GenBank/DDBJ databases">
        <title>Mitogenomics of the Coleoptera under dense taxon sampling.</title>
        <authorList>
            <person name="Timmermans M.J.T.N."/>
            <person name="Lim J."/>
            <person name="Dodsworth S."/>
            <person name="Haran J."/>
            <person name="Ahrens D."/>
            <person name="Bocak L."/>
            <person name="London A."/>
            <person name="Culverwell L."/>
            <person name="Vogler A.P."/>
        </authorList>
    </citation>
    <scope>NUCLEOTIDE SEQUENCE</scope>
</reference>
<evidence type="ECO:0000256" key="1">
    <source>
        <dbReference type="ARBA" id="ARBA00004304"/>
    </source>
</evidence>
<dbReference type="GO" id="GO:0045259">
    <property type="term" value="C:proton-transporting ATP synthase complex"/>
    <property type="evidence" value="ECO:0007669"/>
    <property type="project" value="UniProtKB-KW"/>
</dbReference>
<evidence type="ECO:0000256" key="7">
    <source>
        <dbReference type="ARBA" id="ARBA00022781"/>
    </source>
</evidence>
<dbReference type="AlphaFoldDB" id="A0A0S2MNX4"/>
<dbReference type="EMBL" id="JX412753">
    <property type="protein sequence ID" value="ALO76422.1"/>
    <property type="molecule type" value="Genomic_DNA"/>
</dbReference>
<evidence type="ECO:0000256" key="11">
    <source>
        <dbReference type="ARBA" id="ARBA00023136"/>
    </source>
</evidence>
<comment type="similarity">
    <text evidence="2 12">Belongs to the ATPase protein 8 family.</text>
</comment>
<comment type="subcellular location">
    <subcellularLocation>
        <location evidence="1 12">Mitochondrion membrane</location>
        <topology evidence="1 12">Single-pass membrane protein</topology>
    </subcellularLocation>
</comment>
<keyword evidence="7 12" id="KW-0375">Hydrogen ion transport</keyword>
<evidence type="ECO:0000256" key="10">
    <source>
        <dbReference type="ARBA" id="ARBA00023128"/>
    </source>
</evidence>
<dbReference type="GO" id="GO:0015078">
    <property type="term" value="F:proton transmembrane transporter activity"/>
    <property type="evidence" value="ECO:0007669"/>
    <property type="project" value="InterPro"/>
</dbReference>
<protein>
    <recommendedName>
        <fullName evidence="12">ATP synthase complex subunit 8</fullName>
    </recommendedName>
</protein>
<evidence type="ECO:0000256" key="8">
    <source>
        <dbReference type="ARBA" id="ARBA00022989"/>
    </source>
</evidence>
<evidence type="ECO:0000313" key="14">
    <source>
        <dbReference type="EMBL" id="ALO76422.1"/>
    </source>
</evidence>
<keyword evidence="5 12" id="KW-0138">CF(0)</keyword>
<keyword evidence="9 12" id="KW-0406">Ion transport</keyword>
<gene>
    <name evidence="14" type="primary">atp8</name>
</gene>
<evidence type="ECO:0000256" key="9">
    <source>
        <dbReference type="ARBA" id="ARBA00023065"/>
    </source>
</evidence>
<evidence type="ECO:0000256" key="5">
    <source>
        <dbReference type="ARBA" id="ARBA00022547"/>
    </source>
</evidence>
<evidence type="ECO:0000256" key="6">
    <source>
        <dbReference type="ARBA" id="ARBA00022692"/>
    </source>
</evidence>
<name>A0A0S2MNX4_9CUCU</name>
<accession>A0A0S2MNX4</accession>
<keyword evidence="10 12" id="KW-0496">Mitochondrion</keyword>
<evidence type="ECO:0000256" key="2">
    <source>
        <dbReference type="ARBA" id="ARBA00008892"/>
    </source>
</evidence>
<dbReference type="GO" id="GO:0031966">
    <property type="term" value="C:mitochondrial membrane"/>
    <property type="evidence" value="ECO:0007669"/>
    <property type="project" value="UniProtKB-SubCell"/>
</dbReference>
<evidence type="ECO:0000256" key="4">
    <source>
        <dbReference type="ARBA" id="ARBA00022448"/>
    </source>
</evidence>
<comment type="subunit">
    <text evidence="3">F-type ATPases have 2 components, CF(1) - the catalytic core - and CF(0) - the membrane proton channel.</text>
</comment>
<evidence type="ECO:0000256" key="13">
    <source>
        <dbReference type="SAM" id="Phobius"/>
    </source>
</evidence>
<keyword evidence="11 13" id="KW-0472">Membrane</keyword>